<dbReference type="OrthoDB" id="9781261at2"/>
<dbReference type="SUPFAM" id="SSF49503">
    <property type="entry name" value="Cupredoxins"/>
    <property type="match status" value="1"/>
</dbReference>
<evidence type="ECO:0000256" key="6">
    <source>
        <dbReference type="ARBA" id="ARBA00022723"/>
    </source>
</evidence>
<keyword evidence="5 12" id="KW-0812">Transmembrane</keyword>
<dbReference type="EC" id="7.1.1.9" evidence="3"/>
<dbReference type="STRING" id="204669.Acid345_0437"/>
<reference evidence="14 15" key="1">
    <citation type="journal article" date="2009" name="Appl. Environ. Microbiol.">
        <title>Three genomes from the phylum Acidobacteria provide insight into the lifestyles of these microorganisms in soils.</title>
        <authorList>
            <person name="Ward N.L."/>
            <person name="Challacombe J.F."/>
            <person name="Janssen P.H."/>
            <person name="Henrissat B."/>
            <person name="Coutinho P.M."/>
            <person name="Wu M."/>
            <person name="Xie G."/>
            <person name="Haft D.H."/>
            <person name="Sait M."/>
            <person name="Badger J."/>
            <person name="Barabote R.D."/>
            <person name="Bradley B."/>
            <person name="Brettin T.S."/>
            <person name="Brinkac L.M."/>
            <person name="Bruce D."/>
            <person name="Creasy T."/>
            <person name="Daugherty S.C."/>
            <person name="Davidsen T.M."/>
            <person name="DeBoy R.T."/>
            <person name="Detter J.C."/>
            <person name="Dodson R.J."/>
            <person name="Durkin A.S."/>
            <person name="Ganapathy A."/>
            <person name="Gwinn-Giglio M."/>
            <person name="Han C.S."/>
            <person name="Khouri H."/>
            <person name="Kiss H."/>
            <person name="Kothari S.P."/>
            <person name="Madupu R."/>
            <person name="Nelson K.E."/>
            <person name="Nelson W.C."/>
            <person name="Paulsen I."/>
            <person name="Penn K."/>
            <person name="Ren Q."/>
            <person name="Rosovitz M.J."/>
            <person name="Selengut J.D."/>
            <person name="Shrivastava S."/>
            <person name="Sullivan S.A."/>
            <person name="Tapia R."/>
            <person name="Thompson L.S."/>
            <person name="Watkins K.L."/>
            <person name="Yang Q."/>
            <person name="Yu C."/>
            <person name="Zafar N."/>
            <person name="Zhou L."/>
            <person name="Kuske C.R."/>
        </authorList>
    </citation>
    <scope>NUCLEOTIDE SEQUENCE [LARGE SCALE GENOMIC DNA]</scope>
    <source>
        <strain evidence="14 15">Ellin345</strain>
    </source>
</reference>
<feature type="transmembrane region" description="Helical" evidence="12">
    <location>
        <begin position="86"/>
        <end position="105"/>
    </location>
</feature>
<dbReference type="InterPro" id="IPR008972">
    <property type="entry name" value="Cupredoxin"/>
</dbReference>
<keyword evidence="11 12" id="KW-0472">Membrane</keyword>
<dbReference type="Gene3D" id="2.60.40.420">
    <property type="entry name" value="Cupredoxins - blue copper proteins"/>
    <property type="match status" value="1"/>
</dbReference>
<dbReference type="InterPro" id="IPR036257">
    <property type="entry name" value="Cyt_c_oxidase_su2_TM_sf"/>
</dbReference>
<feature type="transmembrane region" description="Helical" evidence="12">
    <location>
        <begin position="46"/>
        <end position="65"/>
    </location>
</feature>
<evidence type="ECO:0000256" key="1">
    <source>
        <dbReference type="ARBA" id="ARBA00004141"/>
    </source>
</evidence>
<evidence type="ECO:0000256" key="12">
    <source>
        <dbReference type="SAM" id="Phobius"/>
    </source>
</evidence>
<dbReference type="Proteomes" id="UP000002432">
    <property type="component" value="Chromosome"/>
</dbReference>
<keyword evidence="15" id="KW-1185">Reference proteome</keyword>
<dbReference type="PANTHER" id="PTHR22888">
    <property type="entry name" value="CYTOCHROME C OXIDASE, SUBUNIT II"/>
    <property type="match status" value="1"/>
</dbReference>
<dbReference type="AlphaFoldDB" id="Q1IUK8"/>
<dbReference type="PANTHER" id="PTHR22888:SF9">
    <property type="entry name" value="CYTOCHROME C OXIDASE SUBUNIT 2"/>
    <property type="match status" value="1"/>
</dbReference>
<keyword evidence="7" id="KW-1278">Translocase</keyword>
<dbReference type="RefSeq" id="WP_011521244.1">
    <property type="nucleotide sequence ID" value="NC_008009.1"/>
</dbReference>
<protein>
    <recommendedName>
        <fullName evidence="3">cytochrome-c oxidase</fullName>
        <ecNumber evidence="3">7.1.1.9</ecNumber>
    </recommendedName>
</protein>
<evidence type="ECO:0000256" key="2">
    <source>
        <dbReference type="ARBA" id="ARBA00007866"/>
    </source>
</evidence>
<gene>
    <name evidence="14" type="ordered locus">Acid345_0437</name>
</gene>
<dbReference type="Gene3D" id="1.10.287.90">
    <property type="match status" value="1"/>
</dbReference>
<dbReference type="GO" id="GO:0004129">
    <property type="term" value="F:cytochrome-c oxidase activity"/>
    <property type="evidence" value="ECO:0007669"/>
    <property type="project" value="UniProtKB-EC"/>
</dbReference>
<evidence type="ECO:0000256" key="11">
    <source>
        <dbReference type="ARBA" id="ARBA00023136"/>
    </source>
</evidence>
<evidence type="ECO:0000256" key="3">
    <source>
        <dbReference type="ARBA" id="ARBA00012949"/>
    </source>
</evidence>
<evidence type="ECO:0000313" key="15">
    <source>
        <dbReference type="Proteomes" id="UP000002432"/>
    </source>
</evidence>
<proteinExistence type="inferred from homology"/>
<evidence type="ECO:0000256" key="4">
    <source>
        <dbReference type="ARBA" id="ARBA00022448"/>
    </source>
</evidence>
<dbReference type="GO" id="GO:0005507">
    <property type="term" value="F:copper ion binding"/>
    <property type="evidence" value="ECO:0007669"/>
    <property type="project" value="InterPro"/>
</dbReference>
<comment type="similarity">
    <text evidence="2">Belongs to the cytochrome c oxidase subunit 2 family.</text>
</comment>
<dbReference type="InterPro" id="IPR002429">
    <property type="entry name" value="CcO_II-like_C"/>
</dbReference>
<dbReference type="GO" id="GO:0042773">
    <property type="term" value="P:ATP synthesis coupled electron transport"/>
    <property type="evidence" value="ECO:0007669"/>
    <property type="project" value="TreeGrafter"/>
</dbReference>
<dbReference type="eggNOG" id="COG1622">
    <property type="taxonomic scope" value="Bacteria"/>
</dbReference>
<dbReference type="InterPro" id="IPR001505">
    <property type="entry name" value="Copper_CuA"/>
</dbReference>
<evidence type="ECO:0000256" key="8">
    <source>
        <dbReference type="ARBA" id="ARBA00022982"/>
    </source>
</evidence>
<evidence type="ECO:0000256" key="7">
    <source>
        <dbReference type="ARBA" id="ARBA00022967"/>
    </source>
</evidence>
<keyword evidence="8" id="KW-0249">Electron transport</keyword>
<accession>Q1IUK8</accession>
<name>Q1IUK8_KORVE</name>
<keyword evidence="4" id="KW-0813">Transport</keyword>
<evidence type="ECO:0000256" key="10">
    <source>
        <dbReference type="ARBA" id="ARBA00023008"/>
    </source>
</evidence>
<keyword evidence="6" id="KW-0479">Metal-binding</keyword>
<dbReference type="InterPro" id="IPR045187">
    <property type="entry name" value="CcO_II"/>
</dbReference>
<evidence type="ECO:0000259" key="13">
    <source>
        <dbReference type="PROSITE" id="PS50857"/>
    </source>
</evidence>
<dbReference type="CDD" id="cd13919">
    <property type="entry name" value="CuRO_HCO_II_like_5"/>
    <property type="match status" value="1"/>
</dbReference>
<dbReference type="GO" id="GO:0016020">
    <property type="term" value="C:membrane"/>
    <property type="evidence" value="ECO:0007669"/>
    <property type="project" value="UniProtKB-SubCell"/>
</dbReference>
<keyword evidence="10" id="KW-0186">Copper</keyword>
<comment type="subcellular location">
    <subcellularLocation>
        <location evidence="1">Membrane</location>
        <topology evidence="1">Multi-pass membrane protein</topology>
    </subcellularLocation>
</comment>
<evidence type="ECO:0000256" key="9">
    <source>
        <dbReference type="ARBA" id="ARBA00022989"/>
    </source>
</evidence>
<evidence type="ECO:0000256" key="5">
    <source>
        <dbReference type="ARBA" id="ARBA00022692"/>
    </source>
</evidence>
<feature type="domain" description="Cytochrome oxidase subunit II copper A binding" evidence="13">
    <location>
        <begin position="119"/>
        <end position="262"/>
    </location>
</feature>
<organism evidence="14 15">
    <name type="scientific">Koribacter versatilis (strain Ellin345)</name>
    <dbReference type="NCBI Taxonomy" id="204669"/>
    <lineage>
        <taxon>Bacteria</taxon>
        <taxon>Pseudomonadati</taxon>
        <taxon>Acidobacteriota</taxon>
        <taxon>Terriglobia</taxon>
        <taxon>Terriglobales</taxon>
        <taxon>Candidatus Korobacteraceae</taxon>
        <taxon>Candidatus Korobacter</taxon>
    </lineage>
</organism>
<dbReference type="PROSITE" id="PS50857">
    <property type="entry name" value="COX2_CUA"/>
    <property type="match status" value="1"/>
</dbReference>
<keyword evidence="9 12" id="KW-1133">Transmembrane helix</keyword>
<dbReference type="PROSITE" id="PS00078">
    <property type="entry name" value="COX2"/>
    <property type="match status" value="1"/>
</dbReference>
<dbReference type="KEGG" id="aba:Acid345_0437"/>
<dbReference type="EnsemblBacteria" id="ABF39442">
    <property type="protein sequence ID" value="ABF39442"/>
    <property type="gene ID" value="Acid345_0437"/>
</dbReference>
<dbReference type="Pfam" id="PF00116">
    <property type="entry name" value="COX2"/>
    <property type="match status" value="1"/>
</dbReference>
<dbReference type="EMBL" id="CP000360">
    <property type="protein sequence ID" value="ABF39442.1"/>
    <property type="molecule type" value="Genomic_DNA"/>
</dbReference>
<evidence type="ECO:0000313" key="14">
    <source>
        <dbReference type="EMBL" id="ABF39442.1"/>
    </source>
</evidence>
<dbReference type="HOGENOM" id="CLU_036876_4_0_0"/>
<sequence>MGKLFAVVLVLIAIGSAIPIVMHWYPMAQDISTHGHLIDDQMGETMAEAGIAFLAAQFVLAFFVFRYSDRKDPGKIRTFPGGARTMVVAAVLLVGSEVLALGIFGQRAWAGQYFTPPGADAMTIQTQAGQFAFYFRYPGADGKLGQQHPDKIDEGNQNFFGLDPANDVESRDDVVTAELGIPANREIRLLMHSKDVGHSFYVRELRVQQDFVPGLDLMVHFTATKPGRYEIVCTQLCGLGHYNMKAYLNVMTQEDFDAWMKQKTSEQ</sequence>